<comment type="caution">
    <text evidence="2">The sequence shown here is derived from an EMBL/GenBank/DDBJ whole genome shotgun (WGS) entry which is preliminary data.</text>
</comment>
<gene>
    <name evidence="2" type="ORF">FCL40_17940</name>
</gene>
<proteinExistence type="predicted"/>
<evidence type="ECO:0000313" key="3">
    <source>
        <dbReference type="Proteomes" id="UP000305674"/>
    </source>
</evidence>
<evidence type="ECO:0000313" key="2">
    <source>
        <dbReference type="EMBL" id="TKB46475.1"/>
    </source>
</evidence>
<reference evidence="2 3" key="1">
    <citation type="submission" date="2019-04" db="EMBL/GenBank/DDBJ databases">
        <authorList>
            <person name="Hwang J.C."/>
        </authorList>
    </citation>
    <scope>NUCLEOTIDE SEQUENCE [LARGE SCALE GENOMIC DNA]</scope>
    <source>
        <strain evidence="2 3">IMCC35001</strain>
    </source>
</reference>
<name>A0A4U1B7L5_9GAMM</name>
<dbReference type="RefSeq" id="WP_136854645.1">
    <property type="nucleotide sequence ID" value="NZ_SWCI01000021.1"/>
</dbReference>
<keyword evidence="3" id="KW-1185">Reference proteome</keyword>
<evidence type="ECO:0008006" key="4">
    <source>
        <dbReference type="Google" id="ProtNLM"/>
    </source>
</evidence>
<evidence type="ECO:0000256" key="1">
    <source>
        <dbReference type="SAM" id="MobiDB-lite"/>
    </source>
</evidence>
<sequence>MINNRGQLLPKGGGRVLADGLVGQSPGPVMGRVQSQAGKPSLALYRPGEAVTLTQTQGASQPAVASPQGASVAPGLLDLLAGRPELAPVLAALGRRIGDPQERTTLNSLAQLADPSLLRSLLGRAPLASGPALPLMLRLWFQFQGRSAGVGQGSGLLGALSDEVKALLAGKTAELLSGANEFHRHSQADGDNLILYYALPYEQERVQRQLQLALARYQEREGEFWLLTLRFELSLGHLLVRARYQDEALQVATVSDSRALAHQVDERIEALRERLNQHRLSTKFSRCQVGEVPESVAQPARKVTYGAMGR</sequence>
<organism evidence="2 3">
    <name type="scientific">Ferrimonas sediminicola</name>
    <dbReference type="NCBI Taxonomy" id="2569538"/>
    <lineage>
        <taxon>Bacteria</taxon>
        <taxon>Pseudomonadati</taxon>
        <taxon>Pseudomonadota</taxon>
        <taxon>Gammaproteobacteria</taxon>
        <taxon>Alteromonadales</taxon>
        <taxon>Ferrimonadaceae</taxon>
        <taxon>Ferrimonas</taxon>
    </lineage>
</organism>
<feature type="region of interest" description="Disordered" evidence="1">
    <location>
        <begin position="1"/>
        <end position="23"/>
    </location>
</feature>
<accession>A0A4U1B7L5</accession>
<dbReference type="EMBL" id="SWCI01000021">
    <property type="protein sequence ID" value="TKB46475.1"/>
    <property type="molecule type" value="Genomic_DNA"/>
</dbReference>
<dbReference type="AlphaFoldDB" id="A0A4U1B7L5"/>
<protein>
    <recommendedName>
        <fullName evidence="4">Hook-length control protein FliK</fullName>
    </recommendedName>
</protein>
<dbReference type="OrthoDB" id="6396634at2"/>
<dbReference type="Proteomes" id="UP000305674">
    <property type="component" value="Unassembled WGS sequence"/>
</dbReference>